<reference evidence="18" key="1">
    <citation type="submission" date="2016-11" db="EMBL/GenBank/DDBJ databases">
        <authorList>
            <person name="Varghese N."/>
            <person name="Submissions S."/>
        </authorList>
    </citation>
    <scope>NUCLEOTIDE SEQUENCE [LARGE SCALE GENOMIC DNA]</scope>
    <source>
        <strain evidence="18">DSM 11792</strain>
    </source>
</reference>
<dbReference type="Proteomes" id="UP000184196">
    <property type="component" value="Unassembled WGS sequence"/>
</dbReference>
<dbReference type="InterPro" id="IPR036611">
    <property type="entry name" value="Trigger_fac_ribosome-bd_sf"/>
</dbReference>
<dbReference type="Gene3D" id="1.10.3120.10">
    <property type="entry name" value="Trigger factor, C-terminal domain"/>
    <property type="match status" value="1"/>
</dbReference>
<dbReference type="GO" id="GO:0051083">
    <property type="term" value="P:'de novo' cotranslational protein folding"/>
    <property type="evidence" value="ECO:0007669"/>
    <property type="project" value="TreeGrafter"/>
</dbReference>
<dbReference type="EC" id="5.2.1.8" evidence="3 12"/>
<dbReference type="InterPro" id="IPR027304">
    <property type="entry name" value="Trigger_fact/SurA_dom_sf"/>
</dbReference>
<dbReference type="GO" id="GO:0044183">
    <property type="term" value="F:protein folding chaperone"/>
    <property type="evidence" value="ECO:0007669"/>
    <property type="project" value="TreeGrafter"/>
</dbReference>
<proteinExistence type="inferred from homology"/>
<evidence type="ECO:0000313" key="17">
    <source>
        <dbReference type="EMBL" id="SHE87246.1"/>
    </source>
</evidence>
<dbReference type="RefSeq" id="WP_073163597.1">
    <property type="nucleotide sequence ID" value="NZ_FQUW01000010.1"/>
</dbReference>
<keyword evidence="9 12" id="KW-0131">Cell cycle</keyword>
<comment type="subcellular location">
    <subcellularLocation>
        <location evidence="12">Cytoplasm</location>
    </subcellularLocation>
    <text evidence="12">About half TF is bound to the ribosome near the polypeptide exit tunnel while the other half is free in the cytoplasm.</text>
</comment>
<sequence length="441" mass="49546">MKANAERIEKNTVLLEVEVEADQFSQAMDRAYRKLVKKVNVPGFRPGKAPRIILERHIGKQALVDEAVEMLIPEAYFKAVQDTGIEPVAQPQLELVQVEEGKPVVFKARVVVKPEVELGEYKGLEVSQPSTEVTPEDVQKELERLQNRHAKLVSLDEGTVEQGDFVTVDFEGRVDGETFEGGQANDYTLEVGNAGLLPGFEEQLIGMAINETRDIKVHFPEDYPKPELSGKEAVFTVTVKAIKRKELAPLDDEFAKDVSEFDTLEELRADLENKLKQAAEARAKSEIRQAVVKKAVENAQVDIPEEMIKNRLAEMMESLERRLMYQGLTLESYLKYSNSSVEDLEERLRPDARDSLKTMLVLDAIAKAENITVSEEEIQAEIERMAKEMQQDPAVVRKVVEGQGQLDAVITGLVREKVIQFLVDHARIVAPEENPATEAKE</sequence>
<dbReference type="PROSITE" id="PS50059">
    <property type="entry name" value="FKBP_PPIASE"/>
    <property type="match status" value="1"/>
</dbReference>
<dbReference type="Pfam" id="PF05697">
    <property type="entry name" value="Trigger_N"/>
    <property type="match status" value="1"/>
</dbReference>
<keyword evidence="5 12" id="KW-0132">Cell division</keyword>
<dbReference type="InterPro" id="IPR046357">
    <property type="entry name" value="PPIase_dom_sf"/>
</dbReference>
<keyword evidence="15" id="KW-0175">Coiled coil</keyword>
<feature type="coiled-coil region" evidence="15">
    <location>
        <begin position="261"/>
        <end position="288"/>
    </location>
</feature>
<dbReference type="GO" id="GO:0003755">
    <property type="term" value="F:peptidyl-prolyl cis-trans isomerase activity"/>
    <property type="evidence" value="ECO:0007669"/>
    <property type="project" value="UniProtKB-UniRule"/>
</dbReference>
<name>A0A1M4X173_9FIRM</name>
<protein>
    <recommendedName>
        <fullName evidence="4 12">Trigger factor</fullName>
        <shortName evidence="12">TF</shortName>
        <ecNumber evidence="3 12">5.2.1.8</ecNumber>
    </recommendedName>
    <alternativeName>
        <fullName evidence="11 12">PPIase</fullName>
    </alternativeName>
</protein>
<evidence type="ECO:0000256" key="3">
    <source>
        <dbReference type="ARBA" id="ARBA00013194"/>
    </source>
</evidence>
<comment type="domain">
    <text evidence="12">Consists of 3 domains; the N-terminus binds the ribosome, the middle domain has PPIase activity, while the C-terminus has intrinsic chaperone activity on its own.</text>
</comment>
<evidence type="ECO:0000256" key="9">
    <source>
        <dbReference type="ARBA" id="ARBA00023306"/>
    </source>
</evidence>
<evidence type="ECO:0000256" key="14">
    <source>
        <dbReference type="RuleBase" id="RU003914"/>
    </source>
</evidence>
<feature type="domain" description="PPIase FKBP-type" evidence="16">
    <location>
        <begin position="163"/>
        <end position="223"/>
    </location>
</feature>
<dbReference type="InterPro" id="IPR001179">
    <property type="entry name" value="PPIase_FKBP_dom"/>
</dbReference>
<dbReference type="GO" id="GO:0005737">
    <property type="term" value="C:cytoplasm"/>
    <property type="evidence" value="ECO:0007669"/>
    <property type="project" value="UniProtKB-SubCell"/>
</dbReference>
<evidence type="ECO:0000256" key="6">
    <source>
        <dbReference type="ARBA" id="ARBA00023110"/>
    </source>
</evidence>
<dbReference type="Pfam" id="PF00254">
    <property type="entry name" value="FKBP_C"/>
    <property type="match status" value="1"/>
</dbReference>
<organism evidence="17 18">
    <name type="scientific">Desulfofundulus australicus DSM 11792</name>
    <dbReference type="NCBI Taxonomy" id="1121425"/>
    <lineage>
        <taxon>Bacteria</taxon>
        <taxon>Bacillati</taxon>
        <taxon>Bacillota</taxon>
        <taxon>Clostridia</taxon>
        <taxon>Eubacteriales</taxon>
        <taxon>Peptococcaceae</taxon>
        <taxon>Desulfofundulus</taxon>
    </lineage>
</organism>
<dbReference type="EMBL" id="FQUW01000010">
    <property type="protein sequence ID" value="SHE87246.1"/>
    <property type="molecule type" value="Genomic_DNA"/>
</dbReference>
<dbReference type="GO" id="GO:0043335">
    <property type="term" value="P:protein unfolding"/>
    <property type="evidence" value="ECO:0007669"/>
    <property type="project" value="TreeGrafter"/>
</dbReference>
<dbReference type="Pfam" id="PF05698">
    <property type="entry name" value="Trigger_C"/>
    <property type="match status" value="1"/>
</dbReference>
<evidence type="ECO:0000256" key="1">
    <source>
        <dbReference type="ARBA" id="ARBA00000971"/>
    </source>
</evidence>
<comment type="function">
    <text evidence="10 12">Involved in protein export. Acts as a chaperone by maintaining the newly synthesized protein in an open conformation. Functions as a peptidyl-prolyl cis-trans isomerase.</text>
</comment>
<dbReference type="GO" id="GO:0051301">
    <property type="term" value="P:cell division"/>
    <property type="evidence" value="ECO:0007669"/>
    <property type="project" value="UniProtKB-KW"/>
</dbReference>
<keyword evidence="7 12" id="KW-0143">Chaperone</keyword>
<dbReference type="AlphaFoldDB" id="A0A1M4X173"/>
<dbReference type="Gene3D" id="3.10.50.40">
    <property type="match status" value="1"/>
</dbReference>
<dbReference type="GO" id="GO:0015031">
    <property type="term" value="P:protein transport"/>
    <property type="evidence" value="ECO:0007669"/>
    <property type="project" value="UniProtKB-UniRule"/>
</dbReference>
<evidence type="ECO:0000256" key="8">
    <source>
        <dbReference type="ARBA" id="ARBA00023235"/>
    </source>
</evidence>
<dbReference type="SUPFAM" id="SSF102735">
    <property type="entry name" value="Trigger factor ribosome-binding domain"/>
    <property type="match status" value="1"/>
</dbReference>
<dbReference type="OrthoDB" id="9767721at2"/>
<evidence type="ECO:0000256" key="7">
    <source>
        <dbReference type="ARBA" id="ARBA00023186"/>
    </source>
</evidence>
<dbReference type="SUPFAM" id="SSF109998">
    <property type="entry name" value="Triger factor/SurA peptide-binding domain-like"/>
    <property type="match status" value="1"/>
</dbReference>
<evidence type="ECO:0000256" key="11">
    <source>
        <dbReference type="ARBA" id="ARBA00029986"/>
    </source>
</evidence>
<keyword evidence="6 12" id="KW-0697">Rotamase</keyword>
<evidence type="ECO:0000256" key="15">
    <source>
        <dbReference type="SAM" id="Coils"/>
    </source>
</evidence>
<dbReference type="InterPro" id="IPR005215">
    <property type="entry name" value="Trig_fac"/>
</dbReference>
<gene>
    <name evidence="12" type="primary">tig</name>
    <name evidence="17" type="ORF">SAMN02745218_00956</name>
</gene>
<dbReference type="InterPro" id="IPR008881">
    <property type="entry name" value="Trigger_fac_ribosome-bd_bac"/>
</dbReference>
<dbReference type="FunFam" id="3.10.50.40:FF:000001">
    <property type="entry name" value="Trigger factor"/>
    <property type="match status" value="1"/>
</dbReference>
<evidence type="ECO:0000256" key="5">
    <source>
        <dbReference type="ARBA" id="ARBA00022618"/>
    </source>
</evidence>
<dbReference type="PANTHER" id="PTHR30560:SF3">
    <property type="entry name" value="TRIGGER FACTOR-LIKE PROTEIN TIG, CHLOROPLASTIC"/>
    <property type="match status" value="1"/>
</dbReference>
<keyword evidence="12" id="KW-0963">Cytoplasm</keyword>
<dbReference type="SUPFAM" id="SSF54534">
    <property type="entry name" value="FKBP-like"/>
    <property type="match status" value="1"/>
</dbReference>
<dbReference type="PANTHER" id="PTHR30560">
    <property type="entry name" value="TRIGGER FACTOR CHAPERONE AND PEPTIDYL-PROLYL CIS/TRANS ISOMERASE"/>
    <property type="match status" value="1"/>
</dbReference>
<evidence type="ECO:0000313" key="18">
    <source>
        <dbReference type="Proteomes" id="UP000184196"/>
    </source>
</evidence>
<dbReference type="Gene3D" id="3.30.70.1050">
    <property type="entry name" value="Trigger factor ribosome-binding domain"/>
    <property type="match status" value="1"/>
</dbReference>
<dbReference type="InterPro" id="IPR008880">
    <property type="entry name" value="Trigger_fac_C"/>
</dbReference>
<evidence type="ECO:0000256" key="4">
    <source>
        <dbReference type="ARBA" id="ARBA00016902"/>
    </source>
</evidence>
<dbReference type="GO" id="GO:0043022">
    <property type="term" value="F:ribosome binding"/>
    <property type="evidence" value="ECO:0007669"/>
    <property type="project" value="TreeGrafter"/>
</dbReference>
<accession>A0A1M4X173</accession>
<evidence type="ECO:0000256" key="10">
    <source>
        <dbReference type="ARBA" id="ARBA00024849"/>
    </source>
</evidence>
<dbReference type="NCBIfam" id="TIGR00115">
    <property type="entry name" value="tig"/>
    <property type="match status" value="1"/>
</dbReference>
<evidence type="ECO:0000256" key="2">
    <source>
        <dbReference type="ARBA" id="ARBA00005464"/>
    </source>
</evidence>
<dbReference type="HAMAP" id="MF_00303">
    <property type="entry name" value="Trigger_factor_Tig"/>
    <property type="match status" value="1"/>
</dbReference>
<keyword evidence="8 12" id="KW-0413">Isomerase</keyword>
<dbReference type="InterPro" id="IPR037041">
    <property type="entry name" value="Trigger_fac_C_sf"/>
</dbReference>
<keyword evidence="18" id="KW-1185">Reference proteome</keyword>
<evidence type="ECO:0000259" key="16">
    <source>
        <dbReference type="PROSITE" id="PS50059"/>
    </source>
</evidence>
<evidence type="ECO:0000256" key="12">
    <source>
        <dbReference type="HAMAP-Rule" id="MF_00303"/>
    </source>
</evidence>
<dbReference type="PIRSF" id="PIRSF003095">
    <property type="entry name" value="Trigger_factor"/>
    <property type="match status" value="1"/>
</dbReference>
<evidence type="ECO:0000256" key="13">
    <source>
        <dbReference type="PROSITE-ProRule" id="PRU00277"/>
    </source>
</evidence>
<comment type="catalytic activity">
    <reaction evidence="1 12 13">
        <text>[protein]-peptidylproline (omega=180) = [protein]-peptidylproline (omega=0)</text>
        <dbReference type="Rhea" id="RHEA:16237"/>
        <dbReference type="Rhea" id="RHEA-COMP:10747"/>
        <dbReference type="Rhea" id="RHEA-COMP:10748"/>
        <dbReference type="ChEBI" id="CHEBI:83833"/>
        <dbReference type="ChEBI" id="CHEBI:83834"/>
        <dbReference type="EC" id="5.2.1.8"/>
    </reaction>
</comment>
<comment type="similarity">
    <text evidence="2 12 14">Belongs to the FKBP-type PPIase family. Tig subfamily.</text>
</comment>